<feature type="binding site" evidence="9">
    <location>
        <position position="409"/>
    </location>
    <ligand>
        <name>ADP</name>
        <dbReference type="ChEBI" id="CHEBI:456216"/>
    </ligand>
</feature>
<evidence type="ECO:0000256" key="9">
    <source>
        <dbReference type="HAMAP-Rule" id="MF_00186"/>
    </source>
</evidence>
<comment type="function">
    <text evidence="9">Key enzyme in the regulation of glycerol uptake and metabolism. Catalyzes the phosphorylation of glycerol to yield sn-glycerol 3-phosphate.</text>
</comment>
<feature type="domain" description="Carbohydrate kinase FGGY N-terminal" evidence="11">
    <location>
        <begin position="5"/>
        <end position="250"/>
    </location>
</feature>
<comment type="caution">
    <text evidence="13">The sequence shown here is derived from an EMBL/GenBank/DDBJ whole genome shotgun (WGS) entry which is preliminary data.</text>
</comment>
<dbReference type="GO" id="GO:0005829">
    <property type="term" value="C:cytosol"/>
    <property type="evidence" value="ECO:0007669"/>
    <property type="project" value="TreeGrafter"/>
</dbReference>
<keyword evidence="6 9" id="KW-0319">Glycerol metabolism</keyword>
<dbReference type="Pfam" id="PF00370">
    <property type="entry name" value="FGGY_N"/>
    <property type="match status" value="1"/>
</dbReference>
<dbReference type="EC" id="2.7.1.30" evidence="9"/>
<evidence type="ECO:0000256" key="7">
    <source>
        <dbReference type="ARBA" id="ARBA00022840"/>
    </source>
</evidence>
<dbReference type="UniPathway" id="UPA00618">
    <property type="reaction ID" value="UER00672"/>
</dbReference>
<dbReference type="AlphaFoldDB" id="A0A7W6W9H6"/>
<sequence>MASHILAIDQGTTSSRAIVFDADGHAVASAQKDLTQHFPADGWVEHDATDIWMDTLAVCRRAIADSGVTAGDIAAIGITNQRETAILWDRASGAPVHRAIVWQDRRTAPLCRDLRTGGHEPLIRRKTGLLIDPYFSATKVAWMLDHVDGLRTRAEAGEICFGTVDSWLLWNLTGGAVHATDATNAARTLLFDIRTHRWDDDLLALFTIPRAVLPEVRDNAADFGTTVPDLLGAPIPVAGMAGDQHAAVVGQCCFDAGMIKSTYGTGAFALLTIGETFVESRNRLLTTIAYRLDGRTVYAMEGSIFVAGAAVQWLRDGLGLIATAAESEALAGQVPDSGGCYLVPAFTGLGAPYWDPDARGALVGLTRDTGRAHVARATLEAQGYQTRDLMEAMTADSGTAPVSLRVDGGLVANDMACQFLADVLDIQVERPAVIETTALGAAYLAGFQVGVFQGLDDLSHRWSRDRMFTPDMPADRRERLYAGWAAAVRRVMTGDR</sequence>
<dbReference type="RefSeq" id="WP_184044207.1">
    <property type="nucleotide sequence ID" value="NZ_JACIGK010000011.1"/>
</dbReference>
<dbReference type="Gene3D" id="3.30.420.40">
    <property type="match status" value="2"/>
</dbReference>
<feature type="binding site" evidence="9">
    <location>
        <position position="12"/>
    </location>
    <ligand>
        <name>ATP</name>
        <dbReference type="ChEBI" id="CHEBI:30616"/>
    </ligand>
</feature>
<keyword evidence="4 9" id="KW-0547">Nucleotide-binding</keyword>
<organism evidence="13 14">
    <name type="scientific">Roseospira visakhapatnamensis</name>
    <dbReference type="NCBI Taxonomy" id="390880"/>
    <lineage>
        <taxon>Bacteria</taxon>
        <taxon>Pseudomonadati</taxon>
        <taxon>Pseudomonadota</taxon>
        <taxon>Alphaproteobacteria</taxon>
        <taxon>Rhodospirillales</taxon>
        <taxon>Rhodospirillaceae</taxon>
        <taxon>Roseospira</taxon>
    </lineage>
</organism>
<dbReference type="InterPro" id="IPR005999">
    <property type="entry name" value="Glycerol_kin"/>
</dbReference>
<name>A0A7W6W9H6_9PROT</name>
<dbReference type="CDD" id="cd07786">
    <property type="entry name" value="FGGY_EcGK_like"/>
    <property type="match status" value="1"/>
</dbReference>
<dbReference type="PANTHER" id="PTHR10196">
    <property type="entry name" value="SUGAR KINASE"/>
    <property type="match status" value="1"/>
</dbReference>
<feature type="binding site" evidence="9">
    <location>
        <position position="12"/>
    </location>
    <ligand>
        <name>ADP</name>
        <dbReference type="ChEBI" id="CHEBI:456216"/>
    </ligand>
</feature>
<dbReference type="PANTHER" id="PTHR10196:SF78">
    <property type="entry name" value="GLYCEROL KINASE"/>
    <property type="match status" value="1"/>
</dbReference>
<comment type="similarity">
    <text evidence="2 9 10">Belongs to the FGGY kinase family.</text>
</comment>
<feature type="binding site" evidence="9">
    <location>
        <position position="14"/>
    </location>
    <ligand>
        <name>ATP</name>
        <dbReference type="ChEBI" id="CHEBI:30616"/>
    </ligand>
</feature>
<keyword evidence="14" id="KW-1185">Reference proteome</keyword>
<dbReference type="Proteomes" id="UP000554286">
    <property type="component" value="Unassembled WGS sequence"/>
</dbReference>
<proteinExistence type="inferred from homology"/>
<dbReference type="GO" id="GO:0019563">
    <property type="term" value="P:glycerol catabolic process"/>
    <property type="evidence" value="ECO:0007669"/>
    <property type="project" value="UniProtKB-UniRule"/>
</dbReference>
<dbReference type="GO" id="GO:0005524">
    <property type="term" value="F:ATP binding"/>
    <property type="evidence" value="ECO:0007669"/>
    <property type="project" value="UniProtKB-UniRule"/>
</dbReference>
<feature type="binding site" evidence="9">
    <location>
        <position position="12"/>
    </location>
    <ligand>
        <name>sn-glycerol 3-phosphate</name>
        <dbReference type="ChEBI" id="CHEBI:57597"/>
    </ligand>
</feature>
<feature type="binding site" evidence="9">
    <location>
        <position position="243"/>
    </location>
    <ligand>
        <name>sn-glycerol 3-phosphate</name>
        <dbReference type="ChEBI" id="CHEBI:57597"/>
    </ligand>
</feature>
<reference evidence="13 14" key="1">
    <citation type="submission" date="2020-08" db="EMBL/GenBank/DDBJ databases">
        <title>Genome sequencing of Purple Non-Sulfur Bacteria from various extreme environments.</title>
        <authorList>
            <person name="Mayer M."/>
        </authorList>
    </citation>
    <scope>NUCLEOTIDE SEQUENCE [LARGE SCALE GENOMIC DNA]</scope>
    <source>
        <strain evidence="13 14">JA131</strain>
    </source>
</reference>
<feature type="binding site" evidence="9">
    <location>
        <position position="134"/>
    </location>
    <ligand>
        <name>glycerol</name>
        <dbReference type="ChEBI" id="CHEBI:17754"/>
    </ligand>
</feature>
<feature type="binding site" evidence="9">
    <location>
        <position position="265"/>
    </location>
    <ligand>
        <name>ATP</name>
        <dbReference type="ChEBI" id="CHEBI:30616"/>
    </ligand>
</feature>
<dbReference type="Pfam" id="PF02782">
    <property type="entry name" value="FGGY_C"/>
    <property type="match status" value="1"/>
</dbReference>
<dbReference type="HAMAP" id="MF_00186">
    <property type="entry name" value="Glycerol_kin"/>
    <property type="match status" value="1"/>
</dbReference>
<comment type="catalytic activity">
    <reaction evidence="8 9">
        <text>glycerol + ATP = sn-glycerol 3-phosphate + ADP + H(+)</text>
        <dbReference type="Rhea" id="RHEA:21644"/>
        <dbReference type="ChEBI" id="CHEBI:15378"/>
        <dbReference type="ChEBI" id="CHEBI:17754"/>
        <dbReference type="ChEBI" id="CHEBI:30616"/>
        <dbReference type="ChEBI" id="CHEBI:57597"/>
        <dbReference type="ChEBI" id="CHEBI:456216"/>
        <dbReference type="EC" id="2.7.1.30"/>
    </reaction>
</comment>
<dbReference type="PIRSF" id="PIRSF000538">
    <property type="entry name" value="GlpK"/>
    <property type="match status" value="1"/>
</dbReference>
<evidence type="ECO:0000259" key="12">
    <source>
        <dbReference type="Pfam" id="PF02782"/>
    </source>
</evidence>
<gene>
    <name evidence="9" type="primary">glpK</name>
    <name evidence="13" type="ORF">GGD89_001764</name>
</gene>
<dbReference type="InterPro" id="IPR000577">
    <property type="entry name" value="Carb_kinase_FGGY"/>
</dbReference>
<evidence type="ECO:0000259" key="11">
    <source>
        <dbReference type="Pfam" id="PF00370"/>
    </source>
</evidence>
<evidence type="ECO:0000256" key="6">
    <source>
        <dbReference type="ARBA" id="ARBA00022798"/>
    </source>
</evidence>
<evidence type="ECO:0000256" key="4">
    <source>
        <dbReference type="ARBA" id="ARBA00022741"/>
    </source>
</evidence>
<accession>A0A7W6W9H6</accession>
<comment type="activity regulation">
    <text evidence="9">Inhibited by fructose 1,6-bisphosphate (FBP).</text>
</comment>
<dbReference type="InterPro" id="IPR018484">
    <property type="entry name" value="FGGY_N"/>
</dbReference>
<feature type="binding site" evidence="9">
    <location>
        <position position="243"/>
    </location>
    <ligand>
        <name>glycerol</name>
        <dbReference type="ChEBI" id="CHEBI:17754"/>
    </ligand>
</feature>
<comment type="pathway">
    <text evidence="1 9">Polyol metabolism; glycerol degradation via glycerol kinase pathway; sn-glycerol 3-phosphate from glycerol: step 1/1.</text>
</comment>
<evidence type="ECO:0000256" key="5">
    <source>
        <dbReference type="ARBA" id="ARBA00022777"/>
    </source>
</evidence>
<feature type="binding site" evidence="9">
    <location>
        <position position="82"/>
    </location>
    <ligand>
        <name>sn-glycerol 3-phosphate</name>
        <dbReference type="ChEBI" id="CHEBI:57597"/>
    </ligand>
</feature>
<feature type="binding site" evidence="9">
    <location>
        <position position="308"/>
    </location>
    <ligand>
        <name>ADP</name>
        <dbReference type="ChEBI" id="CHEBI:456216"/>
    </ligand>
</feature>
<feature type="binding site" evidence="9">
    <location>
        <position position="13"/>
    </location>
    <ligand>
        <name>ATP</name>
        <dbReference type="ChEBI" id="CHEBI:30616"/>
    </ligand>
</feature>
<dbReference type="EMBL" id="JACIGK010000011">
    <property type="protein sequence ID" value="MBB4266135.1"/>
    <property type="molecule type" value="Genomic_DNA"/>
</dbReference>
<dbReference type="InterPro" id="IPR018485">
    <property type="entry name" value="FGGY_C"/>
</dbReference>
<evidence type="ECO:0000313" key="14">
    <source>
        <dbReference type="Proteomes" id="UP000554286"/>
    </source>
</evidence>
<feature type="binding site" evidence="9">
    <location>
        <position position="83"/>
    </location>
    <ligand>
        <name>glycerol</name>
        <dbReference type="ChEBI" id="CHEBI:17754"/>
    </ligand>
</feature>
<feature type="binding site" evidence="9">
    <location>
        <position position="409"/>
    </location>
    <ligand>
        <name>ATP</name>
        <dbReference type="ChEBI" id="CHEBI:30616"/>
    </ligand>
</feature>
<evidence type="ECO:0000256" key="8">
    <source>
        <dbReference type="ARBA" id="ARBA00052101"/>
    </source>
</evidence>
<dbReference type="InterPro" id="IPR018483">
    <property type="entry name" value="Carb_kinase_FGGY_CS"/>
</dbReference>
<feature type="binding site" evidence="9">
    <location>
        <position position="265"/>
    </location>
    <ligand>
        <name>ADP</name>
        <dbReference type="ChEBI" id="CHEBI:456216"/>
    </ligand>
</feature>
<feature type="binding site" evidence="9">
    <location>
        <position position="312"/>
    </location>
    <ligand>
        <name>ATP</name>
        <dbReference type="ChEBI" id="CHEBI:30616"/>
    </ligand>
</feature>
<dbReference type="FunFam" id="3.30.420.40:FF:000008">
    <property type="entry name" value="Glycerol kinase"/>
    <property type="match status" value="1"/>
</dbReference>
<evidence type="ECO:0000256" key="1">
    <source>
        <dbReference type="ARBA" id="ARBA00005190"/>
    </source>
</evidence>
<protein>
    <recommendedName>
        <fullName evidence="9">Glycerol kinase</fullName>
        <ecNumber evidence="9">2.7.1.30</ecNumber>
    </recommendedName>
    <alternativeName>
        <fullName evidence="9">ATP:glycerol 3-phosphotransferase</fullName>
    </alternativeName>
    <alternativeName>
        <fullName evidence="9">Glycerokinase</fullName>
        <shortName evidence="9">GK</shortName>
    </alternativeName>
</protein>
<feature type="domain" description="Carbohydrate kinase FGGY C-terminal" evidence="12">
    <location>
        <begin position="261"/>
        <end position="447"/>
    </location>
</feature>
<dbReference type="FunFam" id="3.30.420.40:FF:000007">
    <property type="entry name" value="Glycerol kinase"/>
    <property type="match status" value="1"/>
</dbReference>
<dbReference type="GO" id="GO:0006072">
    <property type="term" value="P:glycerol-3-phosphate metabolic process"/>
    <property type="evidence" value="ECO:0007669"/>
    <property type="project" value="InterPro"/>
</dbReference>
<dbReference type="InterPro" id="IPR043129">
    <property type="entry name" value="ATPase_NBD"/>
</dbReference>
<keyword evidence="3 9" id="KW-0808">Transferase</keyword>
<feature type="binding site" evidence="9">
    <location>
        <position position="244"/>
    </location>
    <ligand>
        <name>glycerol</name>
        <dbReference type="ChEBI" id="CHEBI:17754"/>
    </ligand>
</feature>
<dbReference type="SUPFAM" id="SSF53067">
    <property type="entry name" value="Actin-like ATPase domain"/>
    <property type="match status" value="2"/>
</dbReference>
<keyword evidence="5 9" id="KW-0418">Kinase</keyword>
<evidence type="ECO:0000256" key="2">
    <source>
        <dbReference type="ARBA" id="ARBA00009156"/>
    </source>
</evidence>
<evidence type="ECO:0000256" key="10">
    <source>
        <dbReference type="RuleBase" id="RU003733"/>
    </source>
</evidence>
<dbReference type="PROSITE" id="PS00445">
    <property type="entry name" value="FGGY_KINASES_2"/>
    <property type="match status" value="1"/>
</dbReference>
<evidence type="ECO:0000313" key="13">
    <source>
        <dbReference type="EMBL" id="MBB4266135.1"/>
    </source>
</evidence>
<dbReference type="NCBIfam" id="NF000756">
    <property type="entry name" value="PRK00047.1"/>
    <property type="match status" value="1"/>
</dbReference>
<dbReference type="NCBIfam" id="TIGR01311">
    <property type="entry name" value="glycerol_kin"/>
    <property type="match status" value="1"/>
</dbReference>
<feature type="binding site" evidence="9">
    <location>
        <position position="82"/>
    </location>
    <ligand>
        <name>glycerol</name>
        <dbReference type="ChEBI" id="CHEBI:17754"/>
    </ligand>
</feature>
<dbReference type="GO" id="GO:0004370">
    <property type="term" value="F:glycerol kinase activity"/>
    <property type="evidence" value="ECO:0007669"/>
    <property type="project" value="UniProtKB-UniRule"/>
</dbReference>
<feature type="binding site" evidence="9">
    <location>
        <position position="413"/>
    </location>
    <ligand>
        <name>ADP</name>
        <dbReference type="ChEBI" id="CHEBI:456216"/>
    </ligand>
</feature>
<feature type="binding site" evidence="9">
    <location>
        <position position="16"/>
    </location>
    <ligand>
        <name>ADP</name>
        <dbReference type="ChEBI" id="CHEBI:456216"/>
    </ligand>
</feature>
<dbReference type="PROSITE" id="PS00933">
    <property type="entry name" value="FGGY_KINASES_1"/>
    <property type="match status" value="1"/>
</dbReference>
<feature type="binding site" evidence="9">
    <location>
        <position position="134"/>
    </location>
    <ligand>
        <name>sn-glycerol 3-phosphate</name>
        <dbReference type="ChEBI" id="CHEBI:57597"/>
    </ligand>
</feature>
<keyword evidence="7 9" id="KW-0067">ATP-binding</keyword>
<feature type="binding site" evidence="9">
    <location>
        <position position="83"/>
    </location>
    <ligand>
        <name>sn-glycerol 3-phosphate</name>
        <dbReference type="ChEBI" id="CHEBI:57597"/>
    </ligand>
</feature>
<evidence type="ECO:0000256" key="3">
    <source>
        <dbReference type="ARBA" id="ARBA00022679"/>
    </source>
</evidence>
<feature type="binding site" evidence="9">
    <location>
        <position position="308"/>
    </location>
    <ligand>
        <name>ATP</name>
        <dbReference type="ChEBI" id="CHEBI:30616"/>
    </ligand>
</feature>